<feature type="non-terminal residue" evidence="1">
    <location>
        <position position="161"/>
    </location>
</feature>
<dbReference type="AlphaFoldDB" id="A0A382L3P9"/>
<reference evidence="1" key="1">
    <citation type="submission" date="2018-05" db="EMBL/GenBank/DDBJ databases">
        <authorList>
            <person name="Lanie J.A."/>
            <person name="Ng W.-L."/>
            <person name="Kazmierczak K.M."/>
            <person name="Andrzejewski T.M."/>
            <person name="Davidsen T.M."/>
            <person name="Wayne K.J."/>
            <person name="Tettelin H."/>
            <person name="Glass J.I."/>
            <person name="Rusch D."/>
            <person name="Podicherti R."/>
            <person name="Tsui H.-C.T."/>
            <person name="Winkler M.E."/>
        </authorList>
    </citation>
    <scope>NUCLEOTIDE SEQUENCE</scope>
</reference>
<name>A0A382L3P9_9ZZZZ</name>
<dbReference type="EMBL" id="UINC01083836">
    <property type="protein sequence ID" value="SVC29932.1"/>
    <property type="molecule type" value="Genomic_DNA"/>
</dbReference>
<accession>A0A382L3P9</accession>
<protein>
    <submittedName>
        <fullName evidence="1">Uncharacterized protein</fullName>
    </submittedName>
</protein>
<evidence type="ECO:0000313" key="1">
    <source>
        <dbReference type="EMBL" id="SVC29932.1"/>
    </source>
</evidence>
<dbReference type="PROSITE" id="PS51257">
    <property type="entry name" value="PROKAR_LIPOPROTEIN"/>
    <property type="match status" value="1"/>
</dbReference>
<organism evidence="1">
    <name type="scientific">marine metagenome</name>
    <dbReference type="NCBI Taxonomy" id="408172"/>
    <lineage>
        <taxon>unclassified sequences</taxon>
        <taxon>metagenomes</taxon>
        <taxon>ecological metagenomes</taxon>
    </lineage>
</organism>
<sequence length="161" mass="16967">MKLKRKWTMGIIAAVSVLILAACGGENTSTSPIAPRADLVSPMVAAQTPTTIPTVVAEIPVGSTVTSLAPAQETVPVSSDDSSRFIWEISTVDDNGAKSSLAVNRDGVPHIGFMLEAMPGFFKHALLGDAGWDITTIAEGYFYGPLDIELDRAGDPGISWH</sequence>
<gene>
    <name evidence="1" type="ORF">METZ01_LOCUS282786</name>
</gene>
<proteinExistence type="predicted"/>